<accession>A0AA40K7P2</accession>
<sequence>MVHASTCARRSLFTAISTALPDRCAGQGSDQILLQKRCDEVGFGASRSWGQGQARTPGQRKFQIAGSRLVGQPTRCSPSCHVSVGSAPQNSNNLETRPAQMTTTSWYERHEDSRVVRSRGARKHNRFHVLEMLGWTRFGPVLDHHRHDPSYAGSSARTSIAALPKKVAKFDSPARFIQKPKSSTALRLRRHVGFWFRQTDWGRVSLGSGKKSGSGRSKGSRPHQVSRRNSLSVKLP</sequence>
<reference evidence="2" key="1">
    <citation type="submission" date="2023-06" db="EMBL/GenBank/DDBJ databases">
        <title>Genome-scale phylogeny and comparative genomics of the fungal order Sordariales.</title>
        <authorList>
            <consortium name="Lawrence Berkeley National Laboratory"/>
            <person name="Hensen N."/>
            <person name="Bonometti L."/>
            <person name="Westerberg I."/>
            <person name="Brannstrom I.O."/>
            <person name="Guillou S."/>
            <person name="Cros-Aarteil S."/>
            <person name="Calhoun S."/>
            <person name="Haridas S."/>
            <person name="Kuo A."/>
            <person name="Mondo S."/>
            <person name="Pangilinan J."/>
            <person name="Riley R."/>
            <person name="LaButti K."/>
            <person name="Andreopoulos B."/>
            <person name="Lipzen A."/>
            <person name="Chen C."/>
            <person name="Yanf M."/>
            <person name="Daum C."/>
            <person name="Ng V."/>
            <person name="Clum A."/>
            <person name="Steindorff A."/>
            <person name="Ohm R."/>
            <person name="Martin F."/>
            <person name="Silar P."/>
            <person name="Natvig D."/>
            <person name="Lalanne C."/>
            <person name="Gautier V."/>
            <person name="Ament-velasquez S.L."/>
            <person name="Kruys A."/>
            <person name="Hutchinson M.I."/>
            <person name="Powell A.J."/>
            <person name="Barry K."/>
            <person name="Miller A.N."/>
            <person name="Grigoriev I.V."/>
            <person name="Debuchy R."/>
            <person name="Gladieux P."/>
            <person name="Thoren M.H."/>
            <person name="Johannesson H."/>
        </authorList>
    </citation>
    <scope>NUCLEOTIDE SEQUENCE</scope>
    <source>
        <strain evidence="2">SMH3187-1</strain>
    </source>
</reference>
<dbReference type="Proteomes" id="UP001172155">
    <property type="component" value="Unassembled WGS sequence"/>
</dbReference>
<feature type="region of interest" description="Disordered" evidence="1">
    <location>
        <begin position="206"/>
        <end position="236"/>
    </location>
</feature>
<evidence type="ECO:0000313" key="2">
    <source>
        <dbReference type="EMBL" id="KAK0749024.1"/>
    </source>
</evidence>
<dbReference type="AlphaFoldDB" id="A0AA40K7P2"/>
<evidence type="ECO:0000313" key="3">
    <source>
        <dbReference type="Proteomes" id="UP001172155"/>
    </source>
</evidence>
<evidence type="ECO:0000256" key="1">
    <source>
        <dbReference type="SAM" id="MobiDB-lite"/>
    </source>
</evidence>
<dbReference type="EMBL" id="JAUKUD010000003">
    <property type="protein sequence ID" value="KAK0749024.1"/>
    <property type="molecule type" value="Genomic_DNA"/>
</dbReference>
<feature type="compositionally biased region" description="Low complexity" evidence="1">
    <location>
        <begin position="206"/>
        <end position="217"/>
    </location>
</feature>
<gene>
    <name evidence="2" type="ORF">B0T18DRAFT_96394</name>
</gene>
<protein>
    <submittedName>
        <fullName evidence="2">Uncharacterized protein</fullName>
    </submittedName>
</protein>
<comment type="caution">
    <text evidence="2">The sequence shown here is derived from an EMBL/GenBank/DDBJ whole genome shotgun (WGS) entry which is preliminary data.</text>
</comment>
<feature type="compositionally biased region" description="Polar residues" evidence="1">
    <location>
        <begin position="227"/>
        <end position="236"/>
    </location>
</feature>
<name>A0AA40K7P2_9PEZI</name>
<keyword evidence="3" id="KW-1185">Reference proteome</keyword>
<proteinExistence type="predicted"/>
<organism evidence="2 3">
    <name type="scientific">Schizothecium vesticola</name>
    <dbReference type="NCBI Taxonomy" id="314040"/>
    <lineage>
        <taxon>Eukaryota</taxon>
        <taxon>Fungi</taxon>
        <taxon>Dikarya</taxon>
        <taxon>Ascomycota</taxon>
        <taxon>Pezizomycotina</taxon>
        <taxon>Sordariomycetes</taxon>
        <taxon>Sordariomycetidae</taxon>
        <taxon>Sordariales</taxon>
        <taxon>Schizotheciaceae</taxon>
        <taxon>Schizothecium</taxon>
    </lineage>
</organism>